<dbReference type="GO" id="GO:0006631">
    <property type="term" value="P:fatty acid metabolic process"/>
    <property type="evidence" value="ECO:0007669"/>
    <property type="project" value="UniProtKB-KW"/>
</dbReference>
<reference evidence="25 26" key="1">
    <citation type="submission" date="2023-04" db="EMBL/GenBank/DDBJ databases">
        <authorList>
            <person name="Hsu D."/>
        </authorList>
    </citation>
    <scope>NUCLEOTIDE SEQUENCE [LARGE SCALE GENOMIC DNA]</scope>
    <source>
        <strain evidence="25 26">MK1</strain>
    </source>
</reference>
<evidence type="ECO:0000256" key="22">
    <source>
        <dbReference type="ARBA" id="ARBA00048074"/>
    </source>
</evidence>
<dbReference type="InterPro" id="IPR003736">
    <property type="entry name" value="PAAI_dom"/>
</dbReference>
<evidence type="ECO:0000256" key="14">
    <source>
        <dbReference type="ARBA" id="ARBA00037002"/>
    </source>
</evidence>
<dbReference type="Proteomes" id="UP001329915">
    <property type="component" value="Chromosome"/>
</dbReference>
<dbReference type="PANTHER" id="PTHR12418">
    <property type="entry name" value="ACYL-COENZYME A THIOESTERASE THEM4"/>
    <property type="match status" value="1"/>
</dbReference>
<evidence type="ECO:0000313" key="25">
    <source>
        <dbReference type="EMBL" id="WRO20959.1"/>
    </source>
</evidence>
<evidence type="ECO:0000256" key="9">
    <source>
        <dbReference type="ARBA" id="ARBA00022946"/>
    </source>
</evidence>
<dbReference type="Pfam" id="PF03061">
    <property type="entry name" value="4HBT"/>
    <property type="match status" value="1"/>
</dbReference>
<evidence type="ECO:0000259" key="24">
    <source>
        <dbReference type="Pfam" id="PF03061"/>
    </source>
</evidence>
<feature type="domain" description="Thioesterase" evidence="24">
    <location>
        <begin position="46"/>
        <end position="119"/>
    </location>
</feature>
<evidence type="ECO:0000256" key="12">
    <source>
        <dbReference type="ARBA" id="ARBA00023273"/>
    </source>
</evidence>
<dbReference type="Gene3D" id="3.10.129.10">
    <property type="entry name" value="Hotdog Thioesterase"/>
    <property type="match status" value="1"/>
</dbReference>
<dbReference type="SUPFAM" id="SSF54637">
    <property type="entry name" value="Thioesterase/thiol ester dehydrase-isomerase"/>
    <property type="match status" value="1"/>
</dbReference>
<dbReference type="InterPro" id="IPR006683">
    <property type="entry name" value="Thioestr_dom"/>
</dbReference>
<keyword evidence="12" id="KW-0966">Cell projection</keyword>
<evidence type="ECO:0000256" key="7">
    <source>
        <dbReference type="ARBA" id="ARBA00022801"/>
    </source>
</evidence>
<keyword evidence="26" id="KW-1185">Reference proteome</keyword>
<proteinExistence type="inferred from homology"/>
<dbReference type="EC" id="3.1.2.2" evidence="16"/>
<keyword evidence="4" id="KW-1003">Cell membrane</keyword>
<evidence type="ECO:0000256" key="13">
    <source>
        <dbReference type="ARBA" id="ARBA00035852"/>
    </source>
</evidence>
<accession>A0AAU0UM59</accession>
<comment type="catalytic activity">
    <reaction evidence="20">
        <text>hexadecanoyl-CoA + H2O = hexadecanoate + CoA + H(+)</text>
        <dbReference type="Rhea" id="RHEA:16645"/>
        <dbReference type="ChEBI" id="CHEBI:7896"/>
        <dbReference type="ChEBI" id="CHEBI:15377"/>
        <dbReference type="ChEBI" id="CHEBI:15378"/>
        <dbReference type="ChEBI" id="CHEBI:57287"/>
        <dbReference type="ChEBI" id="CHEBI:57379"/>
        <dbReference type="EC" id="3.1.2.2"/>
    </reaction>
    <physiologicalReaction direction="left-to-right" evidence="20">
        <dbReference type="Rhea" id="RHEA:16646"/>
    </physiologicalReaction>
</comment>
<comment type="catalytic activity">
    <reaction evidence="19">
        <text>octanoyl-CoA + H2O = octanoate + CoA + H(+)</text>
        <dbReference type="Rhea" id="RHEA:30143"/>
        <dbReference type="ChEBI" id="CHEBI:15377"/>
        <dbReference type="ChEBI" id="CHEBI:15378"/>
        <dbReference type="ChEBI" id="CHEBI:25646"/>
        <dbReference type="ChEBI" id="CHEBI:57287"/>
        <dbReference type="ChEBI" id="CHEBI:57386"/>
    </reaction>
    <physiologicalReaction direction="left-to-right" evidence="19">
        <dbReference type="Rhea" id="RHEA:30144"/>
    </physiologicalReaction>
</comment>
<evidence type="ECO:0000256" key="15">
    <source>
        <dbReference type="ARBA" id="ARBA00038456"/>
    </source>
</evidence>
<evidence type="ECO:0000256" key="16">
    <source>
        <dbReference type="ARBA" id="ARBA00038848"/>
    </source>
</evidence>
<dbReference type="InterPro" id="IPR029069">
    <property type="entry name" value="HotDog_dom_sf"/>
</dbReference>
<dbReference type="AlphaFoldDB" id="A0AAU0UM59"/>
<comment type="catalytic activity">
    <reaction evidence="22">
        <text>dodecanoyl-CoA + H2O = dodecanoate + CoA + H(+)</text>
        <dbReference type="Rhea" id="RHEA:30135"/>
        <dbReference type="ChEBI" id="CHEBI:15377"/>
        <dbReference type="ChEBI" id="CHEBI:15378"/>
        <dbReference type="ChEBI" id="CHEBI:18262"/>
        <dbReference type="ChEBI" id="CHEBI:57287"/>
        <dbReference type="ChEBI" id="CHEBI:57375"/>
    </reaction>
    <physiologicalReaction direction="left-to-right" evidence="22">
        <dbReference type="Rhea" id="RHEA:30136"/>
    </physiologicalReaction>
</comment>
<dbReference type="EMBL" id="CP121694">
    <property type="protein sequence ID" value="WRO20959.1"/>
    <property type="molecule type" value="Genomic_DNA"/>
</dbReference>
<evidence type="ECO:0000256" key="11">
    <source>
        <dbReference type="ARBA" id="ARBA00023136"/>
    </source>
</evidence>
<sequence length="137" mass="15481">MNSISGNYCFACGEDNPRGLRLEFVWEEDKFVTYFTPEKYHEGYPGIVHGGITAALLDEIMGKSMLSIGCPVMTAELKVRYKKPLRVGQEYRVVGWIVERKSRVIFTQSVIQDVEGNVVAEGEGKMIVLKEEDNDVE</sequence>
<dbReference type="GO" id="GO:0016020">
    <property type="term" value="C:membrane"/>
    <property type="evidence" value="ECO:0007669"/>
    <property type="project" value="UniProtKB-SubCell"/>
</dbReference>
<dbReference type="GO" id="GO:0016289">
    <property type="term" value="F:acyl-CoA hydrolase activity"/>
    <property type="evidence" value="ECO:0007669"/>
    <property type="project" value="UniProtKB-ARBA"/>
</dbReference>
<comment type="catalytic activity">
    <reaction evidence="23">
        <text>tetradecanoyl-CoA + H2O = tetradecanoate + CoA + H(+)</text>
        <dbReference type="Rhea" id="RHEA:40119"/>
        <dbReference type="ChEBI" id="CHEBI:15377"/>
        <dbReference type="ChEBI" id="CHEBI:15378"/>
        <dbReference type="ChEBI" id="CHEBI:30807"/>
        <dbReference type="ChEBI" id="CHEBI:57287"/>
        <dbReference type="ChEBI" id="CHEBI:57385"/>
    </reaction>
    <physiologicalReaction direction="left-to-right" evidence="23">
        <dbReference type="Rhea" id="RHEA:40120"/>
    </physiologicalReaction>
</comment>
<keyword evidence="8" id="KW-0276">Fatty acid metabolism</keyword>
<evidence type="ECO:0000256" key="20">
    <source>
        <dbReference type="ARBA" id="ARBA00047734"/>
    </source>
</evidence>
<keyword evidence="5" id="KW-0963">Cytoplasm</keyword>
<dbReference type="RefSeq" id="WP_366923835.1">
    <property type="nucleotide sequence ID" value="NZ_CP121694.1"/>
</dbReference>
<keyword evidence="6" id="KW-0053">Apoptosis</keyword>
<evidence type="ECO:0000256" key="6">
    <source>
        <dbReference type="ARBA" id="ARBA00022703"/>
    </source>
</evidence>
<evidence type="ECO:0000256" key="3">
    <source>
        <dbReference type="ARBA" id="ARBA00004632"/>
    </source>
</evidence>
<comment type="catalytic activity">
    <reaction evidence="21">
        <text>decanoyl-CoA + H2O = decanoate + CoA + H(+)</text>
        <dbReference type="Rhea" id="RHEA:40059"/>
        <dbReference type="ChEBI" id="CHEBI:15377"/>
        <dbReference type="ChEBI" id="CHEBI:15378"/>
        <dbReference type="ChEBI" id="CHEBI:27689"/>
        <dbReference type="ChEBI" id="CHEBI:57287"/>
        <dbReference type="ChEBI" id="CHEBI:61430"/>
    </reaction>
    <physiologicalReaction direction="left-to-right" evidence="21">
        <dbReference type="Rhea" id="RHEA:40060"/>
    </physiologicalReaction>
</comment>
<dbReference type="NCBIfam" id="TIGR00369">
    <property type="entry name" value="unchar_dom_1"/>
    <property type="match status" value="1"/>
</dbReference>
<evidence type="ECO:0000256" key="21">
    <source>
        <dbReference type="ARBA" id="ARBA00047969"/>
    </source>
</evidence>
<evidence type="ECO:0000256" key="18">
    <source>
        <dbReference type="ARBA" id="ARBA00043210"/>
    </source>
</evidence>
<evidence type="ECO:0000256" key="23">
    <source>
        <dbReference type="ARBA" id="ARBA00048180"/>
    </source>
</evidence>
<evidence type="ECO:0000313" key="26">
    <source>
        <dbReference type="Proteomes" id="UP001329915"/>
    </source>
</evidence>
<evidence type="ECO:0000256" key="5">
    <source>
        <dbReference type="ARBA" id="ARBA00022490"/>
    </source>
</evidence>
<comment type="catalytic activity">
    <reaction evidence="13">
        <text>(5Z,8Z,11Z,14Z)-eicosatetraenoyl-CoA + H2O = (5Z,8Z,11Z,14Z)-eicosatetraenoate + CoA + H(+)</text>
        <dbReference type="Rhea" id="RHEA:40151"/>
        <dbReference type="ChEBI" id="CHEBI:15377"/>
        <dbReference type="ChEBI" id="CHEBI:15378"/>
        <dbReference type="ChEBI" id="CHEBI:32395"/>
        <dbReference type="ChEBI" id="CHEBI:57287"/>
        <dbReference type="ChEBI" id="CHEBI:57368"/>
    </reaction>
    <physiologicalReaction direction="left-to-right" evidence="13">
        <dbReference type="Rhea" id="RHEA:40152"/>
    </physiologicalReaction>
</comment>
<comment type="catalytic activity">
    <reaction evidence="14">
        <text>(9Z)-octadecenoyl-CoA + H2O = (9Z)-octadecenoate + CoA + H(+)</text>
        <dbReference type="Rhea" id="RHEA:40139"/>
        <dbReference type="ChEBI" id="CHEBI:15377"/>
        <dbReference type="ChEBI" id="CHEBI:15378"/>
        <dbReference type="ChEBI" id="CHEBI:30823"/>
        <dbReference type="ChEBI" id="CHEBI:57287"/>
        <dbReference type="ChEBI" id="CHEBI:57387"/>
    </reaction>
    <physiologicalReaction direction="left-to-right" evidence="14">
        <dbReference type="Rhea" id="RHEA:40140"/>
    </physiologicalReaction>
</comment>
<evidence type="ECO:0000256" key="17">
    <source>
        <dbReference type="ARBA" id="ARBA00040123"/>
    </source>
</evidence>
<comment type="similarity">
    <text evidence="15">Belongs to the THEM4/THEM5 thioesterase family.</text>
</comment>
<dbReference type="CDD" id="cd03443">
    <property type="entry name" value="PaaI_thioesterase"/>
    <property type="match status" value="1"/>
</dbReference>
<evidence type="ECO:0000256" key="8">
    <source>
        <dbReference type="ARBA" id="ARBA00022832"/>
    </source>
</evidence>
<keyword evidence="10" id="KW-0443">Lipid metabolism</keyword>
<evidence type="ECO:0000256" key="10">
    <source>
        <dbReference type="ARBA" id="ARBA00023098"/>
    </source>
</evidence>
<dbReference type="GO" id="GO:0005737">
    <property type="term" value="C:cytoplasm"/>
    <property type="evidence" value="ECO:0007669"/>
    <property type="project" value="UniProtKB-SubCell"/>
</dbReference>
<name>A0AAU0UM59_9FIRM</name>
<evidence type="ECO:0000256" key="2">
    <source>
        <dbReference type="ARBA" id="ARBA00004496"/>
    </source>
</evidence>
<dbReference type="KEGG" id="dbc:MFMK1_000749"/>
<keyword evidence="11" id="KW-0472">Membrane</keyword>
<evidence type="ECO:0000256" key="1">
    <source>
        <dbReference type="ARBA" id="ARBA00004170"/>
    </source>
</evidence>
<dbReference type="InterPro" id="IPR052365">
    <property type="entry name" value="THEM4/THEM5_acyl-CoA_thioest"/>
</dbReference>
<protein>
    <recommendedName>
        <fullName evidence="17">Acyl-coenzyme A thioesterase THEM4</fullName>
        <ecNumber evidence="16">3.1.2.2</ecNumber>
    </recommendedName>
    <alternativeName>
        <fullName evidence="18">Thioesterase superfamily member 4</fullName>
    </alternativeName>
</protein>
<keyword evidence="9" id="KW-0809">Transit peptide</keyword>
<dbReference type="PANTHER" id="PTHR12418:SF19">
    <property type="entry name" value="ACYL-COENZYME A THIOESTERASE THEM4"/>
    <property type="match status" value="1"/>
</dbReference>
<evidence type="ECO:0000256" key="19">
    <source>
        <dbReference type="ARBA" id="ARBA00047588"/>
    </source>
</evidence>
<organism evidence="25 26">
    <name type="scientific">Metallumcola ferriviriculae</name>
    <dbReference type="NCBI Taxonomy" id="3039180"/>
    <lineage>
        <taxon>Bacteria</taxon>
        <taxon>Bacillati</taxon>
        <taxon>Bacillota</taxon>
        <taxon>Clostridia</taxon>
        <taxon>Neomoorellales</taxon>
        <taxon>Desulfitibacteraceae</taxon>
        <taxon>Metallumcola</taxon>
    </lineage>
</organism>
<keyword evidence="7" id="KW-0378">Hydrolase</keyword>
<comment type="subcellular location">
    <subcellularLocation>
        <location evidence="3">Cell projection</location>
        <location evidence="3">Ruffle membrane</location>
    </subcellularLocation>
    <subcellularLocation>
        <location evidence="2">Cytoplasm</location>
    </subcellularLocation>
    <subcellularLocation>
        <location evidence="1">Membrane</location>
        <topology evidence="1">Peripheral membrane protein</topology>
    </subcellularLocation>
</comment>
<gene>
    <name evidence="25" type="ORF">MFMK1_000749</name>
</gene>
<evidence type="ECO:0000256" key="4">
    <source>
        <dbReference type="ARBA" id="ARBA00022475"/>
    </source>
</evidence>